<accession>A0ABU2FU12</accession>
<dbReference type="SUPFAM" id="SSF51905">
    <property type="entry name" value="FAD/NAD(P)-binding domain"/>
    <property type="match status" value="1"/>
</dbReference>
<name>A0ABU2FU12_9EURY</name>
<evidence type="ECO:0000256" key="1">
    <source>
        <dbReference type="SAM" id="MobiDB-lite"/>
    </source>
</evidence>
<proteinExistence type="predicted"/>
<protein>
    <submittedName>
        <fullName evidence="2">NAD(P)/FAD-dependent oxidoreductase</fullName>
    </submittedName>
</protein>
<gene>
    <name evidence="2" type="ORF">NDI86_19380</name>
</gene>
<comment type="caution">
    <text evidence="2">The sequence shown here is derived from an EMBL/GenBank/DDBJ whole genome shotgun (WGS) entry which is preliminary data.</text>
</comment>
<dbReference type="InterPro" id="IPR050407">
    <property type="entry name" value="Geranylgeranyl_reductase"/>
</dbReference>
<reference evidence="2 3" key="1">
    <citation type="submission" date="2022-06" db="EMBL/GenBank/DDBJ databases">
        <title>Halomicroarcula sp. a new haloarchaeum isolate from saline soil.</title>
        <authorList>
            <person name="Strakova D."/>
            <person name="Galisteo C."/>
            <person name="Sanchez-Porro C."/>
            <person name="Ventosa A."/>
        </authorList>
    </citation>
    <scope>NUCLEOTIDE SEQUENCE [LARGE SCALE GENOMIC DNA]</scope>
    <source>
        <strain evidence="2 3">S3CR25-11</strain>
    </source>
</reference>
<evidence type="ECO:0000313" key="3">
    <source>
        <dbReference type="Proteomes" id="UP001268864"/>
    </source>
</evidence>
<dbReference type="InterPro" id="IPR036188">
    <property type="entry name" value="FAD/NAD-bd_sf"/>
</dbReference>
<keyword evidence="3" id="KW-1185">Reference proteome</keyword>
<organism evidence="2 3">
    <name type="scientific">Haloarcula onubensis</name>
    <dbReference type="NCBI Taxonomy" id="2950539"/>
    <lineage>
        <taxon>Archaea</taxon>
        <taxon>Methanobacteriati</taxon>
        <taxon>Methanobacteriota</taxon>
        <taxon>Stenosarchaea group</taxon>
        <taxon>Halobacteria</taxon>
        <taxon>Halobacteriales</taxon>
        <taxon>Haloarculaceae</taxon>
        <taxon>Haloarcula</taxon>
    </lineage>
</organism>
<evidence type="ECO:0000313" key="2">
    <source>
        <dbReference type="EMBL" id="MDS0284258.1"/>
    </source>
</evidence>
<sequence>MSENVSSRFGSQDTYSQQMSERSPQIHSVAVIGGAVGGLAAAEGFSKRGFEVDLFERQSYDDKRVNCGEAMTAVSKIPLSSTPTNGFVNALPELRVEIYDGTASRRQLTGEGTFPASDTYITDRNVVERRWAERLAEKGVSIHENHQITKAKFRTLADEYDLLVDATGQPSITSKIRGRTDEYAGRMIAINADVEGDFSDLYPNSQIILEGYTGYAWAFSKSPERANVGIGWTESERPADYMAEFVAACERNGWPMPSRSQTNIAIIPEGPSLDPALTYLPEWPVVRVGDAAGLANRLTGKGISQAIQSSYLAAKLTAEGSLQEYPDRLYRMMKGEYLLARIMRHLVETRQMTVLGDAVQVVSGIDIEDIDRSPRAVLRRFLGHPRVAARIFSNPAVIKQTYAAVTDAWEYDTIQPV</sequence>
<dbReference type="PANTHER" id="PTHR42685">
    <property type="entry name" value="GERANYLGERANYL DIPHOSPHATE REDUCTASE"/>
    <property type="match status" value="1"/>
</dbReference>
<feature type="region of interest" description="Disordered" evidence="1">
    <location>
        <begin position="1"/>
        <end position="22"/>
    </location>
</feature>
<dbReference type="PANTHER" id="PTHR42685:SF21">
    <property type="entry name" value="DEHYDROGENASE (FLAVOPROTEIN)-LIKE PROTEIN"/>
    <property type="match status" value="1"/>
</dbReference>
<dbReference type="Proteomes" id="UP001268864">
    <property type="component" value="Unassembled WGS sequence"/>
</dbReference>
<dbReference type="Gene3D" id="3.50.50.60">
    <property type="entry name" value="FAD/NAD(P)-binding domain"/>
    <property type="match status" value="1"/>
</dbReference>
<dbReference type="EMBL" id="JAMQOS010000008">
    <property type="protein sequence ID" value="MDS0284258.1"/>
    <property type="molecule type" value="Genomic_DNA"/>
</dbReference>
<dbReference type="RefSeq" id="WP_310902003.1">
    <property type="nucleotide sequence ID" value="NZ_JAMQOS010000008.1"/>
</dbReference>